<keyword evidence="4 6" id="KW-0472">Membrane</keyword>
<feature type="signal peptide" evidence="7">
    <location>
        <begin position="1"/>
        <end position="21"/>
    </location>
</feature>
<accession>A0A1W0WK59</accession>
<feature type="region of interest" description="Disordered" evidence="5">
    <location>
        <begin position="655"/>
        <end position="683"/>
    </location>
</feature>
<evidence type="ECO:0000256" key="2">
    <source>
        <dbReference type="ARBA" id="ARBA00022692"/>
    </source>
</evidence>
<dbReference type="GO" id="GO:0016020">
    <property type="term" value="C:membrane"/>
    <property type="evidence" value="ECO:0007669"/>
    <property type="project" value="UniProtKB-SubCell"/>
</dbReference>
<dbReference type="EMBL" id="MTYJ01000086">
    <property type="protein sequence ID" value="OQV15595.1"/>
    <property type="molecule type" value="Genomic_DNA"/>
</dbReference>
<feature type="domain" description="Receptor ligand binding region" evidence="8">
    <location>
        <begin position="112"/>
        <end position="426"/>
    </location>
</feature>
<comment type="caution">
    <text evidence="9">The sequence shown here is derived from an EMBL/GenBank/DDBJ whole genome shotgun (WGS) entry which is preliminary data.</text>
</comment>
<dbReference type="AlphaFoldDB" id="A0A1W0WK59"/>
<evidence type="ECO:0000259" key="8">
    <source>
        <dbReference type="Pfam" id="PF01094"/>
    </source>
</evidence>
<gene>
    <name evidence="9" type="ORF">BV898_10187</name>
</gene>
<dbReference type="InterPro" id="IPR028082">
    <property type="entry name" value="Peripla_BP_I"/>
</dbReference>
<comment type="subcellular location">
    <subcellularLocation>
        <location evidence="1">Membrane</location>
    </subcellularLocation>
</comment>
<dbReference type="OrthoDB" id="6158579at2759"/>
<dbReference type="InterPro" id="IPR001828">
    <property type="entry name" value="ANF_lig-bd_rcpt"/>
</dbReference>
<dbReference type="Pfam" id="PF01094">
    <property type="entry name" value="ANF_receptor"/>
    <property type="match status" value="1"/>
</dbReference>
<evidence type="ECO:0000256" key="4">
    <source>
        <dbReference type="ARBA" id="ARBA00023136"/>
    </source>
</evidence>
<evidence type="ECO:0000256" key="7">
    <source>
        <dbReference type="SAM" id="SignalP"/>
    </source>
</evidence>
<dbReference type="SUPFAM" id="SSF53822">
    <property type="entry name" value="Periplasmic binding protein-like I"/>
    <property type="match status" value="1"/>
</dbReference>
<reference evidence="10" key="1">
    <citation type="submission" date="2017-01" db="EMBL/GenBank/DDBJ databases">
        <title>Comparative genomics of anhydrobiosis in the tardigrade Hypsibius dujardini.</title>
        <authorList>
            <person name="Yoshida Y."/>
            <person name="Koutsovoulos G."/>
            <person name="Laetsch D."/>
            <person name="Stevens L."/>
            <person name="Kumar S."/>
            <person name="Horikawa D."/>
            <person name="Ishino K."/>
            <person name="Komine S."/>
            <person name="Tomita M."/>
            <person name="Blaxter M."/>
            <person name="Arakawa K."/>
        </authorList>
    </citation>
    <scope>NUCLEOTIDE SEQUENCE [LARGE SCALE GENOMIC DNA]</scope>
    <source>
        <strain evidence="10">Z151</strain>
    </source>
</reference>
<evidence type="ECO:0000256" key="6">
    <source>
        <dbReference type="SAM" id="Phobius"/>
    </source>
</evidence>
<dbReference type="Proteomes" id="UP000192578">
    <property type="component" value="Unassembled WGS sequence"/>
</dbReference>
<evidence type="ECO:0000313" key="10">
    <source>
        <dbReference type="Proteomes" id="UP000192578"/>
    </source>
</evidence>
<sequence length="737" mass="81332">MAHMKCQISLCSFALLQCLTARQLDVLIVTFMALLQCLTARQLDVLIVTPGLTGTSAIATITRTGPAFDVVLDSLKQDFANLHFSHKYLYNLSLPDCDGFTNNVQNILSQWFYQQGGESGPVPAYIVTPGCSESLYLNQLAAAWNMLLVTERKKIKASSDVTIKDKSKSPTWINTNIYPSLFYGDIFYRLFQLQRWTSVYVVLDDDSIPIYQLVFRAVDAIMKPVVRTVNTRYSSRTQTLDMPGLLDDFSRHSRVMLFLGSASQLRRLLLAASAKGQANGDYVFIAAVPFPYKAQGIFTWRALDQNDEIIRAAYRSVLFVTMVDATLHVSEARMEELKSNWNRGFMTTPFYGNLDLHDEGPIPQLAAVNSAMEMLAQVLNESLSDPHFDPRNGRDLARRFYNRTFATSSGRVILDRFGDRAPSVSVSYFNESKGDFQVFLQSNIVDGVFRWASVRPVSWFNGSQLPANEPPCGYSRDKEECLNSGIPVKDLYTALTVVTVVLIAGSVYLGHLLRSHMANNKAGRDGNGTVWWNLNGQISLQADIVWTPRNVHMSMATQNVAMEPAETTNLLAADGMGNNVSCHDLHNTKQPPTSAFNPPAVTGQIVAPTNEKGTSAEGKSGKDHWGIVADKLVPPQEGKPSNRWATIVRGLVQTGRSDPVAADGKRAPEQAQGSEEQKRPVTYHASGVRGLVNADRQPVPVSTAADGAFVCPVCGIRVTARNPYPHVFQCRRTTAGS</sequence>
<evidence type="ECO:0000313" key="9">
    <source>
        <dbReference type="EMBL" id="OQV15595.1"/>
    </source>
</evidence>
<keyword evidence="10" id="KW-1185">Reference proteome</keyword>
<proteinExistence type="predicted"/>
<keyword evidence="3 6" id="KW-1133">Transmembrane helix</keyword>
<dbReference type="Gene3D" id="3.40.50.2300">
    <property type="match status" value="1"/>
</dbReference>
<dbReference type="CDD" id="cd06352">
    <property type="entry name" value="PBP1_NPR_GC-like"/>
    <property type="match status" value="1"/>
</dbReference>
<feature type="transmembrane region" description="Helical" evidence="6">
    <location>
        <begin position="491"/>
        <end position="513"/>
    </location>
</feature>
<protein>
    <recommendedName>
        <fullName evidence="8">Receptor ligand binding region domain-containing protein</fullName>
    </recommendedName>
</protein>
<evidence type="ECO:0000256" key="5">
    <source>
        <dbReference type="SAM" id="MobiDB-lite"/>
    </source>
</evidence>
<name>A0A1W0WK59_HYPEX</name>
<keyword evidence="2 6" id="KW-0812">Transmembrane</keyword>
<organism evidence="9 10">
    <name type="scientific">Hypsibius exemplaris</name>
    <name type="common">Freshwater tardigrade</name>
    <dbReference type="NCBI Taxonomy" id="2072580"/>
    <lineage>
        <taxon>Eukaryota</taxon>
        <taxon>Metazoa</taxon>
        <taxon>Ecdysozoa</taxon>
        <taxon>Tardigrada</taxon>
        <taxon>Eutardigrada</taxon>
        <taxon>Parachela</taxon>
        <taxon>Hypsibioidea</taxon>
        <taxon>Hypsibiidae</taxon>
        <taxon>Hypsibius</taxon>
    </lineage>
</organism>
<feature type="chain" id="PRO_5013229746" description="Receptor ligand binding region domain-containing protein" evidence="7">
    <location>
        <begin position="22"/>
        <end position="737"/>
    </location>
</feature>
<evidence type="ECO:0000256" key="3">
    <source>
        <dbReference type="ARBA" id="ARBA00022989"/>
    </source>
</evidence>
<evidence type="ECO:0000256" key="1">
    <source>
        <dbReference type="ARBA" id="ARBA00004370"/>
    </source>
</evidence>
<keyword evidence="7" id="KW-0732">Signal</keyword>